<keyword evidence="5 6" id="KW-0472">Membrane</keyword>
<reference evidence="8 9" key="1">
    <citation type="submission" date="2024-03" db="EMBL/GenBank/DDBJ databases">
        <title>Community enrichment and isolation of bacterial strains for fucoidan degradation.</title>
        <authorList>
            <person name="Sichert A."/>
        </authorList>
    </citation>
    <scope>NUCLEOTIDE SEQUENCE [LARGE SCALE GENOMIC DNA]</scope>
    <source>
        <strain evidence="8 9">AS76</strain>
    </source>
</reference>
<evidence type="ECO:0000256" key="5">
    <source>
        <dbReference type="ARBA" id="ARBA00023136"/>
    </source>
</evidence>
<dbReference type="Proteomes" id="UP001449225">
    <property type="component" value="Unassembled WGS sequence"/>
</dbReference>
<dbReference type="PANTHER" id="PTHR33406">
    <property type="entry name" value="MEMBRANE PROTEIN MJ1562-RELATED"/>
    <property type="match status" value="1"/>
</dbReference>
<dbReference type="EMBL" id="JBBMRA010000002">
    <property type="protein sequence ID" value="MEM5535490.1"/>
    <property type="molecule type" value="Genomic_DNA"/>
</dbReference>
<name>A0ABU9TP43_9GAMM</name>
<feature type="transmembrane region" description="Helical" evidence="6">
    <location>
        <begin position="319"/>
        <end position="343"/>
    </location>
</feature>
<dbReference type="PRINTS" id="PR00702">
    <property type="entry name" value="ACRIFLAVINRP"/>
</dbReference>
<feature type="transmembrane region" description="Helical" evidence="6">
    <location>
        <begin position="728"/>
        <end position="748"/>
    </location>
</feature>
<keyword evidence="2" id="KW-1003">Cell membrane</keyword>
<protein>
    <submittedName>
        <fullName evidence="8">MMPL family transporter</fullName>
    </submittedName>
</protein>
<dbReference type="InterPro" id="IPR004869">
    <property type="entry name" value="MMPL_dom"/>
</dbReference>
<dbReference type="PANTHER" id="PTHR33406:SF13">
    <property type="entry name" value="MEMBRANE PROTEIN YDFJ"/>
    <property type="match status" value="1"/>
</dbReference>
<evidence type="ECO:0000256" key="4">
    <source>
        <dbReference type="ARBA" id="ARBA00022989"/>
    </source>
</evidence>
<feature type="transmembrane region" description="Helical" evidence="6">
    <location>
        <begin position="349"/>
        <end position="376"/>
    </location>
</feature>
<evidence type="ECO:0000256" key="1">
    <source>
        <dbReference type="ARBA" id="ARBA00004651"/>
    </source>
</evidence>
<dbReference type="InterPro" id="IPR050545">
    <property type="entry name" value="Mycobact_MmpL"/>
</dbReference>
<evidence type="ECO:0000256" key="3">
    <source>
        <dbReference type="ARBA" id="ARBA00022692"/>
    </source>
</evidence>
<evidence type="ECO:0000256" key="2">
    <source>
        <dbReference type="ARBA" id="ARBA00022475"/>
    </source>
</evidence>
<keyword evidence="4 6" id="KW-1133">Transmembrane helix</keyword>
<feature type="transmembrane region" description="Helical" evidence="6">
    <location>
        <begin position="222"/>
        <end position="242"/>
    </location>
</feature>
<feature type="transmembrane region" description="Helical" evidence="6">
    <location>
        <begin position="807"/>
        <end position="826"/>
    </location>
</feature>
<dbReference type="InterPro" id="IPR001036">
    <property type="entry name" value="Acrflvin-R"/>
</dbReference>
<proteinExistence type="predicted"/>
<feature type="transmembrane region" description="Helical" evidence="6">
    <location>
        <begin position="249"/>
        <end position="270"/>
    </location>
</feature>
<dbReference type="SUPFAM" id="SSF82866">
    <property type="entry name" value="Multidrug efflux transporter AcrB transmembrane domain"/>
    <property type="match status" value="2"/>
</dbReference>
<dbReference type="RefSeq" id="WP_342853765.1">
    <property type="nucleotide sequence ID" value="NZ_JBBMRA010000002.1"/>
</dbReference>
<sequence length="878" mass="97228">MGLRAWLVALAMEKPKQVFFGVIALVVLAGLQIPSIKVDTDPENMLPHDQVDRVFHDEVKKRFSLYDSIIVGVVNTQNPQGVYNPQTLQDLHKLSSAVQSMKGVIRQDLMSLDTVDNISQSSNQPGAIRFEWMMKSAPTTQAQADQIKASVENLPLLQNTLVSGDGKAAGIYIPIESKSESYRLSKEIQTVIDQLNVESPAADNEFYMAGLPVAEDTFGVEMFIQMAISAPLAGLMIFILMWVFFRSMLLITAPMLVAMAAVIITMGLLIGQGYTVHIMSSMIPIFLMPIAVVDSVHILSEFSDRYKPGDKPNAALKAVVGHLFTPMFYTSITSAVGFASLAFTPIPPVQIFGLHVAFGILLAFVLTVTLVPAYIVSLSPARLAALKDHSLSEQVHEDNTSLLSRLLAMTGRFSIAKSKTLVMMFVAVTLVSIYGLTTIQINDNPVRWFKEDHRLRIADRVMNEHFSGTYDAFLVLERTGLDEQKTEFLAYLRKQVNARENAQAVTDKLDSILRTLKGEDYSTLLQKLTYQLDDAAYEDSAHEAHWMALLDTVEQAQSSSKYFLTPSALGYLNDLQLFLDDSALVGKSNSLVTLLKTVYRELQGGDPAHYKLPDNSNAAAQTILSFQSSHRPDDLWHMVTPDFNATALWLQLKSGDNQEMSRVIKLVDDYVSEHPLPANVEMNWAGLTYINVVWQEQMVTGMLSSLTSAFFMVLVMMFVLFRSIKLGLLAMLPLTVTILFIYGLIGFVGKDYDMPIAVLSALTLGLSVDFAIHFLERCRTTYQESGSWPSTVTEMYKGPARAISRNAVVVAIGFTPLLFAPLVPYITVGFFLAMIMAVSAVVTVVLLPAVINGIKDKDKLFAMSEDDRLKSIQEKNNV</sequence>
<comment type="subcellular location">
    <subcellularLocation>
        <location evidence="1">Cell membrane</location>
        <topology evidence="1">Multi-pass membrane protein</topology>
    </subcellularLocation>
</comment>
<feature type="transmembrane region" description="Helical" evidence="6">
    <location>
        <begin position="698"/>
        <end position="721"/>
    </location>
</feature>
<feature type="domain" description="SSD" evidence="7">
    <location>
        <begin position="250"/>
        <end position="377"/>
    </location>
</feature>
<dbReference type="Pfam" id="PF03176">
    <property type="entry name" value="MMPL"/>
    <property type="match status" value="2"/>
</dbReference>
<evidence type="ECO:0000256" key="6">
    <source>
        <dbReference type="SAM" id="Phobius"/>
    </source>
</evidence>
<evidence type="ECO:0000259" key="7">
    <source>
        <dbReference type="PROSITE" id="PS50156"/>
    </source>
</evidence>
<comment type="caution">
    <text evidence="8">The sequence shown here is derived from an EMBL/GenBank/DDBJ whole genome shotgun (WGS) entry which is preliminary data.</text>
</comment>
<gene>
    <name evidence="8" type="ORF">WNY58_03690</name>
</gene>
<feature type="transmembrane region" description="Helical" evidence="6">
    <location>
        <begin position="276"/>
        <end position="299"/>
    </location>
</feature>
<dbReference type="PROSITE" id="PS50156">
    <property type="entry name" value="SSD"/>
    <property type="match status" value="1"/>
</dbReference>
<keyword evidence="3 6" id="KW-0812">Transmembrane</keyword>
<feature type="transmembrane region" description="Helical" evidence="6">
    <location>
        <begin position="832"/>
        <end position="854"/>
    </location>
</feature>
<dbReference type="InterPro" id="IPR000731">
    <property type="entry name" value="SSD"/>
</dbReference>
<dbReference type="Gene3D" id="1.20.1640.10">
    <property type="entry name" value="Multidrug efflux transporter AcrB transmembrane domain"/>
    <property type="match status" value="2"/>
</dbReference>
<keyword evidence="9" id="KW-1185">Reference proteome</keyword>
<accession>A0ABU9TP43</accession>
<organism evidence="8 9">
    <name type="scientific">Neptuniibacter pectenicola</name>
    <dbReference type="NCBI Taxonomy" id="1806669"/>
    <lineage>
        <taxon>Bacteria</taxon>
        <taxon>Pseudomonadati</taxon>
        <taxon>Pseudomonadota</taxon>
        <taxon>Gammaproteobacteria</taxon>
        <taxon>Oceanospirillales</taxon>
        <taxon>Oceanospirillaceae</taxon>
        <taxon>Neptuniibacter</taxon>
    </lineage>
</organism>
<evidence type="ECO:0000313" key="8">
    <source>
        <dbReference type="EMBL" id="MEM5535490.1"/>
    </source>
</evidence>
<feature type="transmembrane region" description="Helical" evidence="6">
    <location>
        <begin position="421"/>
        <end position="441"/>
    </location>
</feature>
<evidence type="ECO:0000313" key="9">
    <source>
        <dbReference type="Proteomes" id="UP001449225"/>
    </source>
</evidence>
<feature type="transmembrane region" description="Helical" evidence="6">
    <location>
        <begin position="754"/>
        <end position="775"/>
    </location>
</feature>